<dbReference type="Proteomes" id="UP000184335">
    <property type="component" value="Unassembled WGS sequence"/>
</dbReference>
<accession>A0A1M6GZG8</accession>
<evidence type="ECO:0000259" key="1">
    <source>
        <dbReference type="Pfam" id="PF00535"/>
    </source>
</evidence>
<dbReference type="PANTHER" id="PTHR43685">
    <property type="entry name" value="GLYCOSYLTRANSFERASE"/>
    <property type="match status" value="1"/>
</dbReference>
<keyword evidence="2" id="KW-0808">Transferase</keyword>
<sequence length="293" mass="33739">MNFLIIIPAHNEEAFIAYCLKSLQRQRYRDFRAVIVNDGSTDATRDVCVDFLNNHNDSRFTILNLQASHHQPGAKVVRSFNAGLETQNLQHFDIICKFDADIIFPENYLEELAKVYAENPCAGMVSGLVKISSKKPIAEDAFDFSDSDEVWKFENISSKNHVRGPVKSYRRGCFEKIGGLRPVLGWDNIDVMLSEISGYEVVTIKNLWVKHLRPTAFKYQGQRAEKLGEYFYNIGLDLPLTILSAAKEARKGGGVQNFFIILKSYLRQRGRRVLTKYEIREVRKLRWKKILVR</sequence>
<name>A0A1M6GZG8_9FLAO</name>
<dbReference type="RefSeq" id="WP_073180629.1">
    <property type="nucleotide sequence ID" value="NZ_FQYI01000010.1"/>
</dbReference>
<feature type="domain" description="Glycosyltransferase 2-like" evidence="1">
    <location>
        <begin position="5"/>
        <end position="136"/>
    </location>
</feature>
<dbReference type="SUPFAM" id="SSF53448">
    <property type="entry name" value="Nucleotide-diphospho-sugar transferases"/>
    <property type="match status" value="1"/>
</dbReference>
<dbReference type="Pfam" id="PF00535">
    <property type="entry name" value="Glycos_transf_2"/>
    <property type="match status" value="1"/>
</dbReference>
<dbReference type="Gene3D" id="3.90.550.10">
    <property type="entry name" value="Spore Coat Polysaccharide Biosynthesis Protein SpsA, Chain A"/>
    <property type="match status" value="1"/>
</dbReference>
<evidence type="ECO:0000313" key="3">
    <source>
        <dbReference type="Proteomes" id="UP000184335"/>
    </source>
</evidence>
<reference evidence="2 3" key="1">
    <citation type="submission" date="2016-11" db="EMBL/GenBank/DDBJ databases">
        <authorList>
            <person name="Jaros S."/>
            <person name="Januszkiewicz K."/>
            <person name="Wedrychowicz H."/>
        </authorList>
    </citation>
    <scope>NUCLEOTIDE SEQUENCE [LARGE SCALE GENOMIC DNA]</scope>
    <source>
        <strain evidence="2 3">DSM 25479</strain>
    </source>
</reference>
<dbReference type="InterPro" id="IPR029044">
    <property type="entry name" value="Nucleotide-diphossugar_trans"/>
</dbReference>
<dbReference type="EMBL" id="FQYI01000010">
    <property type="protein sequence ID" value="SHJ15265.1"/>
    <property type="molecule type" value="Genomic_DNA"/>
</dbReference>
<dbReference type="CDD" id="cd06423">
    <property type="entry name" value="CESA_like"/>
    <property type="match status" value="1"/>
</dbReference>
<dbReference type="PANTHER" id="PTHR43685:SF11">
    <property type="entry name" value="GLYCOSYLTRANSFERASE TAGX-RELATED"/>
    <property type="match status" value="1"/>
</dbReference>
<keyword evidence="3" id="KW-1185">Reference proteome</keyword>
<dbReference type="AlphaFoldDB" id="A0A1M6GZG8"/>
<proteinExistence type="predicted"/>
<dbReference type="GO" id="GO:0016740">
    <property type="term" value="F:transferase activity"/>
    <property type="evidence" value="ECO:0007669"/>
    <property type="project" value="UniProtKB-KW"/>
</dbReference>
<evidence type="ECO:0000313" key="2">
    <source>
        <dbReference type="EMBL" id="SHJ15265.1"/>
    </source>
</evidence>
<gene>
    <name evidence="2" type="ORF">SAMN05443429_11086</name>
</gene>
<protein>
    <submittedName>
        <fullName evidence="2">Glycosyl transferase family 2</fullName>
    </submittedName>
</protein>
<dbReference type="InterPro" id="IPR001173">
    <property type="entry name" value="Glyco_trans_2-like"/>
</dbReference>
<dbReference type="InterPro" id="IPR050834">
    <property type="entry name" value="Glycosyltransf_2"/>
</dbReference>
<dbReference type="OrthoDB" id="1142396at2"/>
<organism evidence="2 3">
    <name type="scientific">Cruoricaptor ignavus</name>
    <dbReference type="NCBI Taxonomy" id="1118202"/>
    <lineage>
        <taxon>Bacteria</taxon>
        <taxon>Pseudomonadati</taxon>
        <taxon>Bacteroidota</taxon>
        <taxon>Flavobacteriia</taxon>
        <taxon>Flavobacteriales</taxon>
        <taxon>Weeksellaceae</taxon>
        <taxon>Cruoricaptor</taxon>
    </lineage>
</organism>
<dbReference type="STRING" id="1118202.SAMN05443429_11086"/>